<evidence type="ECO:0000313" key="1">
    <source>
        <dbReference type="EMBL" id="ACC79003.1"/>
    </source>
</evidence>
<dbReference type="eggNOG" id="COG5285">
    <property type="taxonomic scope" value="Bacteria"/>
</dbReference>
<dbReference type="Proteomes" id="UP000001191">
    <property type="component" value="Chromosome"/>
</dbReference>
<dbReference type="EMBL" id="CP001037">
    <property type="protein sequence ID" value="ACC79003.1"/>
    <property type="molecule type" value="Genomic_DNA"/>
</dbReference>
<dbReference type="InterPro" id="IPR051961">
    <property type="entry name" value="Fungal_Metabolite_Diox"/>
</dbReference>
<sequence length="277" mass="31879">MVQSIGGIAKYSATDLDRFAQELNKDGICVIPGVFEQKLIDEWTQAFEKLFHERQNQPGGLAPREISRYYLTLPWIYPFANELVFANPVIMGVLERVFFQEYVMVQMGVDVPFQGSDYQEIHRDFRPLFSDGLRPAVGDRIVTPLYALAVNFPLVEVTAENGPFQMARGTHVLPREEGLKKVASGEIPMESFYMQPGDVMVRSPLALHRGSPNRTNQPRPMVVMGYAMHWLHTPKVELTLQQDYYESLPVEMRQMLRCQVVEQLPKEKLETYVNFKY</sequence>
<dbReference type="EnsemblBacteria" id="ACC79003">
    <property type="protein sequence ID" value="ACC79003"/>
    <property type="gene ID" value="Npun_F0215"/>
</dbReference>
<dbReference type="OrthoDB" id="506212at2"/>
<evidence type="ECO:0000313" key="2">
    <source>
        <dbReference type="Proteomes" id="UP000001191"/>
    </source>
</evidence>
<keyword evidence="1" id="KW-0223">Dioxygenase</keyword>
<dbReference type="STRING" id="63737.Npun_F0215"/>
<dbReference type="GO" id="GO:0016706">
    <property type="term" value="F:2-oxoglutarate-dependent dioxygenase activity"/>
    <property type="evidence" value="ECO:0007669"/>
    <property type="project" value="UniProtKB-ARBA"/>
</dbReference>
<dbReference type="Gene3D" id="2.60.120.620">
    <property type="entry name" value="q2cbj1_9rhob like domain"/>
    <property type="match status" value="1"/>
</dbReference>
<reference evidence="2" key="1">
    <citation type="submission" date="2008-04" db="EMBL/GenBank/DDBJ databases">
        <title>Complete sequence of chromosome of Nostoc punctiforme ATCC 29133.</title>
        <authorList>
            <consortium name="US DOE Joint Genome Institute"/>
            <person name="Copeland A."/>
            <person name="Lucas S."/>
            <person name="Lapidus A."/>
            <person name="Glavina del Rio T."/>
            <person name="Dalin E."/>
            <person name="Tice H."/>
            <person name="Pitluck S."/>
            <person name="Chain P."/>
            <person name="Malfatti S."/>
            <person name="Shin M."/>
            <person name="Vergez L."/>
            <person name="Schmutz J."/>
            <person name="Larimer F."/>
            <person name="Land M."/>
            <person name="Hauser L."/>
            <person name="Kyrpides N."/>
            <person name="Kim E."/>
            <person name="Meeks J.C."/>
            <person name="Elhai J."/>
            <person name="Campbell E.L."/>
            <person name="Thiel T."/>
            <person name="Longmire J."/>
            <person name="Potts M."/>
            <person name="Atlas R."/>
        </authorList>
    </citation>
    <scope>NUCLEOTIDE SEQUENCE [LARGE SCALE GENOMIC DNA]</scope>
    <source>
        <strain evidence="2">ATCC 29133 / PCC 73102</strain>
    </source>
</reference>
<accession>B2J4N1</accession>
<dbReference type="PANTHER" id="PTHR37563">
    <property type="entry name" value="PHYTANOYL-COA DIOXYGENASE FAMILY PROTEIN (AFU_ORTHOLOGUE AFUA_2G03330)"/>
    <property type="match status" value="1"/>
</dbReference>
<dbReference type="InterPro" id="IPR008775">
    <property type="entry name" value="Phytyl_CoA_dOase-like"/>
</dbReference>
<protein>
    <submittedName>
        <fullName evidence="1">Phytanoyl-CoA dioxygenase</fullName>
    </submittedName>
</protein>
<dbReference type="AlphaFoldDB" id="B2J4N1"/>
<dbReference type="SUPFAM" id="SSF51197">
    <property type="entry name" value="Clavaminate synthase-like"/>
    <property type="match status" value="1"/>
</dbReference>
<gene>
    <name evidence="1" type="ordered locus">Npun_F0215</name>
</gene>
<keyword evidence="1" id="KW-0560">Oxidoreductase</keyword>
<name>B2J4N1_NOSP7</name>
<dbReference type="Pfam" id="PF05721">
    <property type="entry name" value="PhyH"/>
    <property type="match status" value="1"/>
</dbReference>
<dbReference type="RefSeq" id="WP_012407030.1">
    <property type="nucleotide sequence ID" value="NC_010628.1"/>
</dbReference>
<reference evidence="1 2" key="2">
    <citation type="journal article" date="2013" name="Plant Physiol.">
        <title>A Nostoc punctiforme Sugar Transporter Necessary to Establish a Cyanobacterium-Plant Symbiosis.</title>
        <authorList>
            <person name="Ekman M."/>
            <person name="Picossi S."/>
            <person name="Campbell E.L."/>
            <person name="Meeks J.C."/>
            <person name="Flores E."/>
        </authorList>
    </citation>
    <scope>NUCLEOTIDE SEQUENCE [LARGE SCALE GENOMIC DNA]</scope>
    <source>
        <strain evidence="2">ATCC 29133 / PCC 73102</strain>
    </source>
</reference>
<dbReference type="KEGG" id="npu:Npun_F0215"/>
<dbReference type="HOGENOM" id="CLU_087927_0_0_3"/>
<dbReference type="PANTHER" id="PTHR37563:SF2">
    <property type="entry name" value="PHYTANOYL-COA DIOXYGENASE FAMILY PROTEIN (AFU_ORTHOLOGUE AFUA_2G03330)"/>
    <property type="match status" value="1"/>
</dbReference>
<dbReference type="PhylomeDB" id="B2J4N1"/>
<keyword evidence="2" id="KW-1185">Reference proteome</keyword>
<organism evidence="1 2">
    <name type="scientific">Nostoc punctiforme (strain ATCC 29133 / PCC 73102)</name>
    <dbReference type="NCBI Taxonomy" id="63737"/>
    <lineage>
        <taxon>Bacteria</taxon>
        <taxon>Bacillati</taxon>
        <taxon>Cyanobacteriota</taxon>
        <taxon>Cyanophyceae</taxon>
        <taxon>Nostocales</taxon>
        <taxon>Nostocaceae</taxon>
        <taxon>Nostoc</taxon>
    </lineage>
</organism>
<proteinExistence type="predicted"/>